<dbReference type="PANTHER" id="PTHR32251">
    <property type="entry name" value="3-OXO-5-ALPHA-STEROID 4-DEHYDROGENASE"/>
    <property type="match status" value="1"/>
</dbReference>
<dbReference type="Gene3D" id="1.20.120.1630">
    <property type="match status" value="1"/>
</dbReference>
<name>A0A1Y2EIJ8_9PEZI</name>
<keyword evidence="2" id="KW-1185">Reference proteome</keyword>
<dbReference type="OrthoDB" id="67965at2759"/>
<dbReference type="EMBL" id="MCFJ01000001">
    <property type="protein sequence ID" value="ORY71409.1"/>
    <property type="molecule type" value="Genomic_DNA"/>
</dbReference>
<organism evidence="1 2">
    <name type="scientific">Pseudomassariella vexata</name>
    <dbReference type="NCBI Taxonomy" id="1141098"/>
    <lineage>
        <taxon>Eukaryota</taxon>
        <taxon>Fungi</taxon>
        <taxon>Dikarya</taxon>
        <taxon>Ascomycota</taxon>
        <taxon>Pezizomycotina</taxon>
        <taxon>Sordariomycetes</taxon>
        <taxon>Xylariomycetidae</taxon>
        <taxon>Amphisphaeriales</taxon>
        <taxon>Pseudomassariaceae</taxon>
        <taxon>Pseudomassariella</taxon>
    </lineage>
</organism>
<evidence type="ECO:0000313" key="2">
    <source>
        <dbReference type="Proteomes" id="UP000193689"/>
    </source>
</evidence>
<dbReference type="RefSeq" id="XP_040721001.1">
    <property type="nucleotide sequence ID" value="XM_040855047.1"/>
</dbReference>
<reference evidence="1 2" key="1">
    <citation type="submission" date="2016-07" db="EMBL/GenBank/DDBJ databases">
        <title>Pervasive Adenine N6-methylation of Active Genes in Fungi.</title>
        <authorList>
            <consortium name="DOE Joint Genome Institute"/>
            <person name="Mondo S.J."/>
            <person name="Dannebaum R.O."/>
            <person name="Kuo R.C."/>
            <person name="Labutti K."/>
            <person name="Haridas S."/>
            <person name="Kuo A."/>
            <person name="Salamov A."/>
            <person name="Ahrendt S.R."/>
            <person name="Lipzen A."/>
            <person name="Sullivan W."/>
            <person name="Andreopoulos W.B."/>
            <person name="Clum A."/>
            <person name="Lindquist E."/>
            <person name="Daum C."/>
            <person name="Ramamoorthy G.K."/>
            <person name="Gryganskyi A."/>
            <person name="Culley D."/>
            <person name="Magnuson J.K."/>
            <person name="James T.Y."/>
            <person name="O'Malley M.A."/>
            <person name="Stajich J.E."/>
            <person name="Spatafora J.W."/>
            <person name="Visel A."/>
            <person name="Grigoriev I.V."/>
        </authorList>
    </citation>
    <scope>NUCLEOTIDE SEQUENCE [LARGE SCALE GENOMIC DNA]</scope>
    <source>
        <strain evidence="1 2">CBS 129021</strain>
    </source>
</reference>
<accession>A0A1Y2EIJ8</accession>
<protein>
    <submittedName>
        <fullName evidence="1">Uncharacterized protein</fullName>
    </submittedName>
</protein>
<dbReference type="PANTHER" id="PTHR32251:SF15">
    <property type="entry name" value="3-OXO-5-ALPHA-STEROID 4-DEHYDROGENASE (DUF1295)"/>
    <property type="match status" value="1"/>
</dbReference>
<evidence type="ECO:0000313" key="1">
    <source>
        <dbReference type="EMBL" id="ORY71409.1"/>
    </source>
</evidence>
<dbReference type="InParanoid" id="A0A1Y2EIJ8"/>
<dbReference type="InterPro" id="IPR010721">
    <property type="entry name" value="UstE-like"/>
</dbReference>
<dbReference type="AlphaFoldDB" id="A0A1Y2EIJ8"/>
<dbReference type="GeneID" id="63771259"/>
<dbReference type="PROSITE" id="PS50244">
    <property type="entry name" value="S5A_REDUCTASE"/>
    <property type="match status" value="1"/>
</dbReference>
<dbReference type="GO" id="GO:0016020">
    <property type="term" value="C:membrane"/>
    <property type="evidence" value="ECO:0007669"/>
    <property type="project" value="TreeGrafter"/>
</dbReference>
<comment type="caution">
    <text evidence="1">The sequence shown here is derived from an EMBL/GenBank/DDBJ whole genome shotgun (WGS) entry which is preliminary data.</text>
</comment>
<dbReference type="Proteomes" id="UP000193689">
    <property type="component" value="Unassembled WGS sequence"/>
</dbReference>
<sequence length="360" mass="40311">MHYFESTQPGRPGRLYNASGIPPLESPVSPSTISDHHSWQRELLDVGIFRDTLLPSLSLHGSLALVAYGVGRATNSVEAKDWLWPVGPVINGWWSAIGRKVYRGLTLSQALALMSRPERLLLTGVTLWGGRLLYRIASRSIQRRREGRGDDDPRYEVEKSEEGFWNKALFTLFLPEALVQTIVTLPVTAPFHHQGAVLTGYHPLLQACAVGLFSAGFALEVLADVQLDRFKRTEKDKTALCKHGVWSLVRHPNYLGDILVHLSFPLLLYGSDMLAPIEVLGGIANYLFLRYIGGDKQTEKHQTRRYSQSSVEKHADFEKFKQSHNSVWPKADVLENKWFWIVAGVGVAVAGIEQAIHQLV</sequence>
<proteinExistence type="predicted"/>
<gene>
    <name evidence="1" type="ORF">BCR38DRAFT_331367</name>
</gene>
<dbReference type="Pfam" id="PF06966">
    <property type="entry name" value="DUF1295"/>
    <property type="match status" value="1"/>
</dbReference>